<dbReference type="PANTHER" id="PTHR12223:SF28">
    <property type="entry name" value="LECTIN, MANNOSE BINDING 1 LIKE"/>
    <property type="match status" value="1"/>
</dbReference>
<feature type="chain" id="PRO_5040168629" description="L-type lectin-like domain-containing protein" evidence="3">
    <location>
        <begin position="33"/>
        <end position="636"/>
    </location>
</feature>
<gene>
    <name evidence="4" type="ORF">CROQUDRAFT_723112</name>
</gene>
<protein>
    <recommendedName>
        <fullName evidence="6">L-type lectin-like domain-containing protein</fullName>
    </recommendedName>
</protein>
<evidence type="ECO:0000256" key="2">
    <source>
        <dbReference type="SAM" id="Phobius"/>
    </source>
</evidence>
<dbReference type="EMBL" id="MU167267">
    <property type="protein sequence ID" value="KAG0146019.1"/>
    <property type="molecule type" value="Genomic_DNA"/>
</dbReference>
<sequence>MTVSRPTKLKRNSIKLTFLTFTLTLIPALVNGSADAIKDDHFSFRGPLSEDHLHIPNFDISGTTNRILTAKDYLRLFTPFPLAYGGIFTHKPIPFEQWSVEIAFRIHGGPSATYIHENHSTTHVRGKGGRGLAFWYTKTANPTPITIPSDPSVKPAPAPLLAVDPYPDPLDRSVSFFGGPTSFDGLGVVFDTQPFSPVTLRSDRKHWASNESGYGADEWGIVSGVMDDGQGHTRWVEDKRRSEFDEDGEAEYLNHVIGDCQVGLRNAAGLIWAKITHLQGTISVHLDLSPHTTLSSHERHYKRQCFVADNVKLPKGYYVGLTGLASPNEEPDNIDVYAIEVKEIKGHADSQADVVEHDKDKHVPVEEVQLEGTGGLTDESARTYEVINAQREWAEAMKKLTSRLDRFPDTKPPTSGGQSDSASDNTPHSDNKLFLLEKKIDTLLQKLPVFTHDQNPLDHPSVDKLMKKLDELEQRVTDQENFLSIQIEGLRHLILHPPSASWKDDDHFKPLTTQHDDPYAPPGGYEHPPGYLPPPPSPPPPPPSADYSRKPDITPPAPHQSESSWWTVTKYLIAMVAVLVLVGGIYNWRRIKSKRYRYADEGSFTNVHGSRGTGLSVAMDTIGPVIGFRQRSKKMI</sequence>
<keyword evidence="5" id="KW-1185">Reference proteome</keyword>
<dbReference type="OrthoDB" id="2505654at2759"/>
<evidence type="ECO:0000256" key="3">
    <source>
        <dbReference type="SAM" id="SignalP"/>
    </source>
</evidence>
<comment type="caution">
    <text evidence="4">The sequence shown here is derived from an EMBL/GenBank/DDBJ whole genome shotgun (WGS) entry which is preliminary data.</text>
</comment>
<dbReference type="InterPro" id="IPR051136">
    <property type="entry name" value="Intracellular_Lectin-GPT"/>
</dbReference>
<dbReference type="Gene3D" id="2.60.120.200">
    <property type="match status" value="1"/>
</dbReference>
<dbReference type="CDD" id="cd07308">
    <property type="entry name" value="lectin_leg-like"/>
    <property type="match status" value="1"/>
</dbReference>
<feature type="compositionally biased region" description="Polar residues" evidence="1">
    <location>
        <begin position="412"/>
        <end position="426"/>
    </location>
</feature>
<dbReference type="GO" id="GO:0000139">
    <property type="term" value="C:Golgi membrane"/>
    <property type="evidence" value="ECO:0007669"/>
    <property type="project" value="TreeGrafter"/>
</dbReference>
<dbReference type="GO" id="GO:0005793">
    <property type="term" value="C:endoplasmic reticulum-Golgi intermediate compartment"/>
    <property type="evidence" value="ECO:0007669"/>
    <property type="project" value="TreeGrafter"/>
</dbReference>
<accession>A0A9P6TBT6</accession>
<feature type="transmembrane region" description="Helical" evidence="2">
    <location>
        <begin position="565"/>
        <end position="588"/>
    </location>
</feature>
<keyword evidence="2" id="KW-0472">Membrane</keyword>
<keyword evidence="2" id="KW-0812">Transmembrane</keyword>
<proteinExistence type="predicted"/>
<dbReference type="InterPro" id="IPR013320">
    <property type="entry name" value="ConA-like_dom_sf"/>
</dbReference>
<keyword evidence="3" id="KW-0732">Signal</keyword>
<organism evidence="4 5">
    <name type="scientific">Cronartium quercuum f. sp. fusiforme G11</name>
    <dbReference type="NCBI Taxonomy" id="708437"/>
    <lineage>
        <taxon>Eukaryota</taxon>
        <taxon>Fungi</taxon>
        <taxon>Dikarya</taxon>
        <taxon>Basidiomycota</taxon>
        <taxon>Pucciniomycotina</taxon>
        <taxon>Pucciniomycetes</taxon>
        <taxon>Pucciniales</taxon>
        <taxon>Coleosporiaceae</taxon>
        <taxon>Cronartium</taxon>
    </lineage>
</organism>
<feature type="compositionally biased region" description="Basic and acidic residues" evidence="1">
    <location>
        <begin position="504"/>
        <end position="518"/>
    </location>
</feature>
<dbReference type="GO" id="GO:0005789">
    <property type="term" value="C:endoplasmic reticulum membrane"/>
    <property type="evidence" value="ECO:0007669"/>
    <property type="project" value="TreeGrafter"/>
</dbReference>
<reference evidence="4" key="1">
    <citation type="submission" date="2013-11" db="EMBL/GenBank/DDBJ databases">
        <title>Genome sequence of the fusiform rust pathogen reveals effectors for host alternation and coevolution with pine.</title>
        <authorList>
            <consortium name="DOE Joint Genome Institute"/>
            <person name="Smith K."/>
            <person name="Pendleton A."/>
            <person name="Kubisiak T."/>
            <person name="Anderson C."/>
            <person name="Salamov A."/>
            <person name="Aerts A."/>
            <person name="Riley R."/>
            <person name="Clum A."/>
            <person name="Lindquist E."/>
            <person name="Ence D."/>
            <person name="Campbell M."/>
            <person name="Kronenberg Z."/>
            <person name="Feau N."/>
            <person name="Dhillon B."/>
            <person name="Hamelin R."/>
            <person name="Burleigh J."/>
            <person name="Smith J."/>
            <person name="Yandell M."/>
            <person name="Nelson C."/>
            <person name="Grigoriev I."/>
            <person name="Davis J."/>
        </authorList>
    </citation>
    <scope>NUCLEOTIDE SEQUENCE</scope>
    <source>
        <strain evidence="4">G11</strain>
    </source>
</reference>
<dbReference type="GO" id="GO:0005537">
    <property type="term" value="F:D-mannose binding"/>
    <property type="evidence" value="ECO:0007669"/>
    <property type="project" value="TreeGrafter"/>
</dbReference>
<dbReference type="PANTHER" id="PTHR12223">
    <property type="entry name" value="VESICULAR MANNOSE-BINDING LECTIN"/>
    <property type="match status" value="1"/>
</dbReference>
<dbReference type="AlphaFoldDB" id="A0A9P6TBT6"/>
<keyword evidence="2" id="KW-1133">Transmembrane helix</keyword>
<dbReference type="GO" id="GO:0006888">
    <property type="term" value="P:endoplasmic reticulum to Golgi vesicle-mediated transport"/>
    <property type="evidence" value="ECO:0007669"/>
    <property type="project" value="TreeGrafter"/>
</dbReference>
<dbReference type="SUPFAM" id="SSF49899">
    <property type="entry name" value="Concanavalin A-like lectins/glucanases"/>
    <property type="match status" value="1"/>
</dbReference>
<feature type="region of interest" description="Disordered" evidence="1">
    <location>
        <begin position="403"/>
        <end position="429"/>
    </location>
</feature>
<evidence type="ECO:0000256" key="1">
    <source>
        <dbReference type="SAM" id="MobiDB-lite"/>
    </source>
</evidence>
<feature type="region of interest" description="Disordered" evidence="1">
    <location>
        <begin position="504"/>
        <end position="561"/>
    </location>
</feature>
<dbReference type="Proteomes" id="UP000886653">
    <property type="component" value="Unassembled WGS sequence"/>
</dbReference>
<dbReference type="GO" id="GO:0030134">
    <property type="term" value="C:COPII-coated ER to Golgi transport vesicle"/>
    <property type="evidence" value="ECO:0007669"/>
    <property type="project" value="TreeGrafter"/>
</dbReference>
<evidence type="ECO:0008006" key="6">
    <source>
        <dbReference type="Google" id="ProtNLM"/>
    </source>
</evidence>
<feature type="signal peptide" evidence="3">
    <location>
        <begin position="1"/>
        <end position="32"/>
    </location>
</feature>
<feature type="compositionally biased region" description="Pro residues" evidence="1">
    <location>
        <begin position="530"/>
        <end position="544"/>
    </location>
</feature>
<evidence type="ECO:0000313" key="4">
    <source>
        <dbReference type="EMBL" id="KAG0146019.1"/>
    </source>
</evidence>
<evidence type="ECO:0000313" key="5">
    <source>
        <dbReference type="Proteomes" id="UP000886653"/>
    </source>
</evidence>
<name>A0A9P6TBT6_9BASI</name>